<feature type="domain" description="Major facilitator superfamily (MFS) profile" evidence="8">
    <location>
        <begin position="5"/>
        <end position="380"/>
    </location>
</feature>
<evidence type="ECO:0000313" key="9">
    <source>
        <dbReference type="EMBL" id="MBO8426898.1"/>
    </source>
</evidence>
<evidence type="ECO:0000256" key="6">
    <source>
        <dbReference type="ARBA" id="ARBA00023136"/>
    </source>
</evidence>
<evidence type="ECO:0000259" key="8">
    <source>
        <dbReference type="PROSITE" id="PS50850"/>
    </source>
</evidence>
<keyword evidence="6 7" id="KW-0472">Membrane</keyword>
<feature type="transmembrane region" description="Helical" evidence="7">
    <location>
        <begin position="95"/>
        <end position="116"/>
    </location>
</feature>
<feature type="transmembrane region" description="Helical" evidence="7">
    <location>
        <begin position="42"/>
        <end position="62"/>
    </location>
</feature>
<keyword evidence="5 7" id="KW-1133">Transmembrane helix</keyword>
<comment type="caution">
    <text evidence="9">The sequence shown here is derived from an EMBL/GenBank/DDBJ whole genome shotgun (WGS) entry which is preliminary data.</text>
</comment>
<dbReference type="Pfam" id="PF07690">
    <property type="entry name" value="MFS_1"/>
    <property type="match status" value="1"/>
</dbReference>
<feature type="transmembrane region" description="Helical" evidence="7">
    <location>
        <begin position="358"/>
        <end position="379"/>
    </location>
</feature>
<dbReference type="GO" id="GO:0005886">
    <property type="term" value="C:plasma membrane"/>
    <property type="evidence" value="ECO:0007669"/>
    <property type="project" value="UniProtKB-SubCell"/>
</dbReference>
<feature type="transmembrane region" description="Helical" evidence="7">
    <location>
        <begin position="69"/>
        <end position="89"/>
    </location>
</feature>
<dbReference type="InterPro" id="IPR011701">
    <property type="entry name" value="MFS"/>
</dbReference>
<dbReference type="PANTHER" id="PTHR23514:SF3">
    <property type="entry name" value="BYPASS OF STOP CODON PROTEIN 6"/>
    <property type="match status" value="1"/>
</dbReference>
<dbReference type="AlphaFoldDB" id="A0A9D9DHN3"/>
<reference evidence="9" key="1">
    <citation type="submission" date="2020-10" db="EMBL/GenBank/DDBJ databases">
        <authorList>
            <person name="Gilroy R."/>
        </authorList>
    </citation>
    <scope>NUCLEOTIDE SEQUENCE</scope>
    <source>
        <strain evidence="9">17113</strain>
    </source>
</reference>
<dbReference type="SUPFAM" id="SSF103473">
    <property type="entry name" value="MFS general substrate transporter"/>
    <property type="match status" value="1"/>
</dbReference>
<protein>
    <submittedName>
        <fullName evidence="9">MFS transporter</fullName>
    </submittedName>
</protein>
<evidence type="ECO:0000256" key="5">
    <source>
        <dbReference type="ARBA" id="ARBA00022989"/>
    </source>
</evidence>
<keyword evidence="4 7" id="KW-0812">Transmembrane</keyword>
<keyword evidence="3" id="KW-0813">Transport</keyword>
<evidence type="ECO:0000256" key="2">
    <source>
        <dbReference type="ARBA" id="ARBA00008335"/>
    </source>
</evidence>
<comment type="similarity">
    <text evidence="2">Belongs to the major facilitator superfamily.</text>
</comment>
<sequence length="396" mass="42558">MSAFLLVVIYLIFLSLGLPDSTLGSAWPSICLDLGIDEGLQGCVSAIVAAGTIISSLSTSFLNRHLRRYGTVCLSICLTACGLVCYSYSSSFPLLCLSAIPLGLGAGAIDSTLSDYVANNYKAIHMNVLNAFWGIGALTSPFIISAFLSSESLGWRKAVLCLALIQGIILILSLSIIPVWAKLDRFRLQRGEKLDDAQGLVKTLKRPGVIFAMICLFCYIAIEQTTFNWASSLAYFGYGQDEGFSSSLTSYFFIGIVISRLASGVLSLKLGDAALIRLGECFLFIGAILLFFGSYPFILILAIFLIGFGCGPVYPSSLHAAPRRFGVSYSSSAISLQMVSGYVAATAMSPLFGAIGQFLTFKALPVWILVLIFLLAFALEMTEKLSKRNQEGAKAV</sequence>
<feature type="transmembrane region" description="Helical" evidence="7">
    <location>
        <begin position="154"/>
        <end position="181"/>
    </location>
</feature>
<name>A0A9D9DHN3_9FIRM</name>
<organism evidence="9 10">
    <name type="scientific">Candidatus Alloenteromonas pullistercoris</name>
    <dbReference type="NCBI Taxonomy" id="2840785"/>
    <lineage>
        <taxon>Bacteria</taxon>
        <taxon>Bacillati</taxon>
        <taxon>Bacillota</taxon>
        <taxon>Bacillota incertae sedis</taxon>
        <taxon>Candidatus Alloenteromonas</taxon>
    </lineage>
</organism>
<reference evidence="9" key="2">
    <citation type="journal article" date="2021" name="PeerJ">
        <title>Extensive microbial diversity within the chicken gut microbiome revealed by metagenomics and culture.</title>
        <authorList>
            <person name="Gilroy R."/>
            <person name="Ravi A."/>
            <person name="Getino M."/>
            <person name="Pursley I."/>
            <person name="Horton D.L."/>
            <person name="Alikhan N.F."/>
            <person name="Baker D."/>
            <person name="Gharbi K."/>
            <person name="Hall N."/>
            <person name="Watson M."/>
            <person name="Adriaenssens E.M."/>
            <person name="Foster-Nyarko E."/>
            <person name="Jarju S."/>
            <person name="Secka A."/>
            <person name="Antonio M."/>
            <person name="Oren A."/>
            <person name="Chaudhuri R.R."/>
            <person name="La Ragione R."/>
            <person name="Hildebrand F."/>
            <person name="Pallen M.J."/>
        </authorList>
    </citation>
    <scope>NUCLEOTIDE SEQUENCE</scope>
    <source>
        <strain evidence="9">17113</strain>
    </source>
</reference>
<feature type="transmembrane region" description="Helical" evidence="7">
    <location>
        <begin position="282"/>
        <end position="308"/>
    </location>
</feature>
<accession>A0A9D9DHN3</accession>
<evidence type="ECO:0000256" key="1">
    <source>
        <dbReference type="ARBA" id="ARBA00004651"/>
    </source>
</evidence>
<feature type="transmembrane region" description="Helical" evidence="7">
    <location>
        <begin position="128"/>
        <end position="148"/>
    </location>
</feature>
<gene>
    <name evidence="9" type="ORF">IAC61_06285</name>
</gene>
<feature type="transmembrane region" description="Helical" evidence="7">
    <location>
        <begin position="209"/>
        <end position="230"/>
    </location>
</feature>
<dbReference type="PROSITE" id="PS50850">
    <property type="entry name" value="MFS"/>
    <property type="match status" value="1"/>
</dbReference>
<evidence type="ECO:0000256" key="7">
    <source>
        <dbReference type="SAM" id="Phobius"/>
    </source>
</evidence>
<dbReference type="Gene3D" id="1.20.1250.20">
    <property type="entry name" value="MFS general substrate transporter like domains"/>
    <property type="match status" value="1"/>
</dbReference>
<dbReference type="InterPro" id="IPR036259">
    <property type="entry name" value="MFS_trans_sf"/>
</dbReference>
<evidence type="ECO:0000313" key="10">
    <source>
        <dbReference type="Proteomes" id="UP000823634"/>
    </source>
</evidence>
<evidence type="ECO:0000256" key="4">
    <source>
        <dbReference type="ARBA" id="ARBA00022692"/>
    </source>
</evidence>
<dbReference type="EMBL" id="JADINA010000039">
    <property type="protein sequence ID" value="MBO8426898.1"/>
    <property type="molecule type" value="Genomic_DNA"/>
</dbReference>
<dbReference type="Proteomes" id="UP000823634">
    <property type="component" value="Unassembled WGS sequence"/>
</dbReference>
<comment type="subcellular location">
    <subcellularLocation>
        <location evidence="1">Cell membrane</location>
        <topology evidence="1">Multi-pass membrane protein</topology>
    </subcellularLocation>
</comment>
<evidence type="ECO:0000256" key="3">
    <source>
        <dbReference type="ARBA" id="ARBA00022448"/>
    </source>
</evidence>
<proteinExistence type="inferred from homology"/>
<dbReference type="GO" id="GO:0022857">
    <property type="term" value="F:transmembrane transporter activity"/>
    <property type="evidence" value="ECO:0007669"/>
    <property type="project" value="InterPro"/>
</dbReference>
<dbReference type="InterPro" id="IPR051788">
    <property type="entry name" value="MFS_Transporter"/>
</dbReference>
<dbReference type="InterPro" id="IPR020846">
    <property type="entry name" value="MFS_dom"/>
</dbReference>
<dbReference type="PANTHER" id="PTHR23514">
    <property type="entry name" value="BYPASS OF STOP CODON PROTEIN 6"/>
    <property type="match status" value="1"/>
</dbReference>
<feature type="transmembrane region" description="Helical" evidence="7">
    <location>
        <begin position="250"/>
        <end position="270"/>
    </location>
</feature>